<dbReference type="PANTHER" id="PTHR33840:SF1">
    <property type="entry name" value="TLE1 PHOSPHOLIPASE DOMAIN-CONTAINING PROTEIN"/>
    <property type="match status" value="1"/>
</dbReference>
<evidence type="ECO:0000313" key="1">
    <source>
        <dbReference type="EMBL" id="GHK52147.1"/>
    </source>
</evidence>
<name>A0A919HR24_KLEPN</name>
<gene>
    <name evidence="1" type="ORF">KPZU09_18830</name>
</gene>
<protein>
    <recommendedName>
        <fullName evidence="3">DUF2235 domain-containing protein</fullName>
    </recommendedName>
</protein>
<reference evidence="1" key="1">
    <citation type="submission" date="2020-10" db="EMBL/GenBank/DDBJ databases">
        <title>Genome Sequence of ESBL Producing Zambian Clinical Strains.</title>
        <authorList>
            <person name="Shawa M."/>
            <person name="Furuta Y."/>
            <person name="Simbotwe M."/>
            <person name="Mulenga E."/>
            <person name="Mubanga M."/>
            <person name="Mulenga G."/>
            <person name="Kaile C."/>
            <person name="Zorigt T."/>
            <person name="Hang'ombe B."/>
            <person name="Higashi H."/>
        </authorList>
    </citation>
    <scope>NUCLEOTIDE SEQUENCE</scope>
    <source>
        <strain evidence="1">Zam_UTH_09</strain>
    </source>
</reference>
<sequence>MELPDDETYGGLIKKCVHLVSGHEQRLCFPLDSVRRANGKYPPCATEVVYPGMHSDIGGGYPPGDQGKANGENDSLLLSQVVLNDLYSASFQAGAPLKVPVDTLPVDLKKDAWRAMHPDLIKQFDTDIPLVNRFNAWRELTLGQTTPKTFDPEAASHYEPPAAGGSLETVIAEQMARITAAHRPLCQRLDAENALLSARQEYRSAACRA</sequence>
<organism evidence="1 2">
    <name type="scientific">Klebsiella pneumoniae</name>
    <dbReference type="NCBI Taxonomy" id="573"/>
    <lineage>
        <taxon>Bacteria</taxon>
        <taxon>Pseudomonadati</taxon>
        <taxon>Pseudomonadota</taxon>
        <taxon>Gammaproteobacteria</taxon>
        <taxon>Enterobacterales</taxon>
        <taxon>Enterobacteriaceae</taxon>
        <taxon>Klebsiella/Raoultella group</taxon>
        <taxon>Klebsiella</taxon>
        <taxon>Klebsiella pneumoniae complex</taxon>
    </lineage>
</organism>
<dbReference type="AlphaFoldDB" id="A0A919HR24"/>
<evidence type="ECO:0000313" key="2">
    <source>
        <dbReference type="Proteomes" id="UP000655094"/>
    </source>
</evidence>
<comment type="caution">
    <text evidence="1">The sequence shown here is derived from an EMBL/GenBank/DDBJ whole genome shotgun (WGS) entry which is preliminary data.</text>
</comment>
<accession>A0A919HR24</accession>
<dbReference type="PANTHER" id="PTHR33840">
    <property type="match status" value="1"/>
</dbReference>
<dbReference type="Proteomes" id="UP000655094">
    <property type="component" value="Unassembled WGS sequence"/>
</dbReference>
<evidence type="ECO:0008006" key="3">
    <source>
        <dbReference type="Google" id="ProtNLM"/>
    </source>
</evidence>
<proteinExistence type="predicted"/>
<dbReference type="EMBL" id="BNFF01000001">
    <property type="protein sequence ID" value="GHK52147.1"/>
    <property type="molecule type" value="Genomic_DNA"/>
</dbReference>